<comment type="caution">
    <text evidence="1">The sequence shown here is derived from an EMBL/GenBank/DDBJ whole genome shotgun (WGS) entry which is preliminary data.</text>
</comment>
<reference evidence="1" key="1">
    <citation type="submission" date="2022-08" db="EMBL/GenBank/DDBJ databases">
        <title>Genome Sequence of Lecanicillium fungicola.</title>
        <authorList>
            <person name="Buettner E."/>
        </authorList>
    </citation>
    <scope>NUCLEOTIDE SEQUENCE</scope>
    <source>
        <strain evidence="1">Babe33</strain>
    </source>
</reference>
<keyword evidence="2" id="KW-1185">Reference proteome</keyword>
<proteinExistence type="predicted"/>
<dbReference type="Proteomes" id="UP001143910">
    <property type="component" value="Unassembled WGS sequence"/>
</dbReference>
<evidence type="ECO:0000313" key="2">
    <source>
        <dbReference type="Proteomes" id="UP001143910"/>
    </source>
</evidence>
<evidence type="ECO:0000313" key="1">
    <source>
        <dbReference type="EMBL" id="KAJ2981755.1"/>
    </source>
</evidence>
<dbReference type="EMBL" id="JANJQO010000113">
    <property type="protein sequence ID" value="KAJ2981755.1"/>
    <property type="molecule type" value="Genomic_DNA"/>
</dbReference>
<name>A0ACC1NR01_9HYPO</name>
<sequence length="523" mass="57783">MLLRFSVCTVLCAIILAVYYRPQPQSPTQFNVRGTRNKTALFIVTEHHGYSNVHLATAQSILERYPDIQIHFASFPALSSKIADISSATKRRQPLARDVVFHHLHGRSYMEAILQELKLIGLGIRDDGSAGTLAKPGIEGLDKLAQIMEYAFSPWTPEEQLAIHDQITSIIAEIDPATIVLDTIFSPAIEATRGRNRSHVIITPNTLSDTFVALQPYGGMFGSIPRSGYPFPVPWHLVPRNAYLSFKLIYSFLKMRSIAAKRSFLQAHGVVNPLDFFHIQHNDVPWITQTMPEASTPMDFVPANVTCAGPITLSPSRAQDIDAEIVSWMKQKPTVLVNLGTAVVYSAKQTMEMIGAIAQVLEHSDVQVLWKYKIADEIASDFDWRAAMKQITYTGRVMVNTWLTIDPPTLLQSGFITAFVTHGGAGGFHESLEAGVPTVVLPPWADCFNLAQLTEQLGVGHWGCREISPDFEPQCLSKAILGLLDDTPETVAMRARVKKLSEMAKQAPGRDKAADIVAKMAVL</sequence>
<gene>
    <name evidence="1" type="ORF">NQ176_g1835</name>
</gene>
<accession>A0ACC1NR01</accession>
<organism evidence="1 2">
    <name type="scientific">Zarea fungicola</name>
    <dbReference type="NCBI Taxonomy" id="93591"/>
    <lineage>
        <taxon>Eukaryota</taxon>
        <taxon>Fungi</taxon>
        <taxon>Dikarya</taxon>
        <taxon>Ascomycota</taxon>
        <taxon>Pezizomycotina</taxon>
        <taxon>Sordariomycetes</taxon>
        <taxon>Hypocreomycetidae</taxon>
        <taxon>Hypocreales</taxon>
        <taxon>Cordycipitaceae</taxon>
        <taxon>Zarea</taxon>
    </lineage>
</organism>
<protein>
    <submittedName>
        <fullName evidence="1">Uncharacterized protein</fullName>
    </submittedName>
</protein>